<dbReference type="EMBL" id="JACAZE010000017">
    <property type="protein sequence ID" value="KAF7296415.1"/>
    <property type="molecule type" value="Genomic_DNA"/>
</dbReference>
<feature type="compositionally biased region" description="Low complexity" evidence="1">
    <location>
        <begin position="46"/>
        <end position="55"/>
    </location>
</feature>
<name>A0A8H6SCX6_MYCCL</name>
<dbReference type="Proteomes" id="UP000613580">
    <property type="component" value="Unassembled WGS sequence"/>
</dbReference>
<sequence length="346" mass="37744">MASCGFKVARQKSGPRGRSSGAIYIFTHPTLTQQTTKGDFCATQYTRARTPAGPRRPSRSKSRGTSVSARSRPGTPGSSTAGDAPGPTSSSSRPSRISTPHTGIAAPQPRHAASFFQFPLQFHNRNSLQLEVPALERVHAKTPPRHRYRRDTPYPSPAPSTRMDVDDSDDSDSDSGLDVPLMERLRLASRNSKREASMCFSTANLSRAASVRPQELVPKNDTMEIDIDRKDSGGRPAPMDVDFMARFFRLATRPENQEIVRVDATGSVALLNPTELYKVLAGTFGTSKGLYEVFKAHGFIIGAGKYKNGKERFLTCKHPAFASALPKDHLVGLTAERATELAQSLK</sequence>
<organism evidence="2 3">
    <name type="scientific">Mycena chlorophos</name>
    <name type="common">Agaric fungus</name>
    <name type="synonym">Agaricus chlorophos</name>
    <dbReference type="NCBI Taxonomy" id="658473"/>
    <lineage>
        <taxon>Eukaryota</taxon>
        <taxon>Fungi</taxon>
        <taxon>Dikarya</taxon>
        <taxon>Basidiomycota</taxon>
        <taxon>Agaricomycotina</taxon>
        <taxon>Agaricomycetes</taxon>
        <taxon>Agaricomycetidae</taxon>
        <taxon>Agaricales</taxon>
        <taxon>Marasmiineae</taxon>
        <taxon>Mycenaceae</taxon>
        <taxon>Mycena</taxon>
    </lineage>
</organism>
<evidence type="ECO:0000313" key="3">
    <source>
        <dbReference type="Proteomes" id="UP000613580"/>
    </source>
</evidence>
<comment type="caution">
    <text evidence="2">The sequence shown here is derived from an EMBL/GenBank/DDBJ whole genome shotgun (WGS) entry which is preliminary data.</text>
</comment>
<evidence type="ECO:0000256" key="1">
    <source>
        <dbReference type="SAM" id="MobiDB-lite"/>
    </source>
</evidence>
<feature type="compositionally biased region" description="Acidic residues" evidence="1">
    <location>
        <begin position="166"/>
        <end position="175"/>
    </location>
</feature>
<proteinExistence type="predicted"/>
<protein>
    <submittedName>
        <fullName evidence="2">HSF-DOMAIN domain-containing protein</fullName>
    </submittedName>
</protein>
<feature type="region of interest" description="Disordered" evidence="1">
    <location>
        <begin position="1"/>
        <end position="106"/>
    </location>
</feature>
<evidence type="ECO:0000313" key="2">
    <source>
        <dbReference type="EMBL" id="KAF7296415.1"/>
    </source>
</evidence>
<accession>A0A8H6SCX6</accession>
<feature type="compositionally biased region" description="Basic residues" evidence="1">
    <location>
        <begin position="140"/>
        <end position="149"/>
    </location>
</feature>
<dbReference type="AlphaFoldDB" id="A0A8H6SCX6"/>
<feature type="compositionally biased region" description="Low complexity" evidence="1">
    <location>
        <begin position="87"/>
        <end position="100"/>
    </location>
</feature>
<gene>
    <name evidence="2" type="ORF">HMN09_01111800</name>
</gene>
<keyword evidence="3" id="KW-1185">Reference proteome</keyword>
<feature type="region of interest" description="Disordered" evidence="1">
    <location>
        <begin position="139"/>
        <end position="177"/>
    </location>
</feature>
<reference evidence="2" key="1">
    <citation type="submission" date="2020-05" db="EMBL/GenBank/DDBJ databases">
        <title>Mycena genomes resolve the evolution of fungal bioluminescence.</title>
        <authorList>
            <person name="Tsai I.J."/>
        </authorList>
    </citation>
    <scope>NUCLEOTIDE SEQUENCE</scope>
    <source>
        <strain evidence="2">110903Hualien_Pintung</strain>
    </source>
</reference>